<comment type="caution">
    <text evidence="2">The sequence shown here is derived from an EMBL/GenBank/DDBJ whole genome shotgun (WGS) entry which is preliminary data.</text>
</comment>
<feature type="compositionally biased region" description="Basic and acidic residues" evidence="1">
    <location>
        <begin position="476"/>
        <end position="523"/>
    </location>
</feature>
<accession>A0A8S3YZ94</accession>
<feature type="compositionally biased region" description="Basic and acidic residues" evidence="1">
    <location>
        <begin position="127"/>
        <end position="147"/>
    </location>
</feature>
<feature type="compositionally biased region" description="Basic and acidic residues" evidence="1">
    <location>
        <begin position="283"/>
        <end position="314"/>
    </location>
</feature>
<evidence type="ECO:0000256" key="1">
    <source>
        <dbReference type="SAM" id="MobiDB-lite"/>
    </source>
</evidence>
<feature type="compositionally biased region" description="Basic and acidic residues" evidence="1">
    <location>
        <begin position="675"/>
        <end position="685"/>
    </location>
</feature>
<name>A0A8S3YZ94_9EUPU</name>
<feature type="compositionally biased region" description="Basic and acidic residues" evidence="1">
    <location>
        <begin position="773"/>
        <end position="782"/>
    </location>
</feature>
<dbReference type="AlphaFoldDB" id="A0A8S3YZ94"/>
<evidence type="ECO:0000313" key="2">
    <source>
        <dbReference type="EMBL" id="CAG5122517.1"/>
    </source>
</evidence>
<evidence type="ECO:0000313" key="3">
    <source>
        <dbReference type="Proteomes" id="UP000678393"/>
    </source>
</evidence>
<keyword evidence="3" id="KW-1185">Reference proteome</keyword>
<proteinExistence type="predicted"/>
<feature type="compositionally biased region" description="Basic and acidic residues" evidence="1">
    <location>
        <begin position="733"/>
        <end position="762"/>
    </location>
</feature>
<feature type="compositionally biased region" description="Basic residues" evidence="1">
    <location>
        <begin position="148"/>
        <end position="168"/>
    </location>
</feature>
<feature type="region of interest" description="Disordered" evidence="1">
    <location>
        <begin position="37"/>
        <end position="782"/>
    </location>
</feature>
<protein>
    <submittedName>
        <fullName evidence="2">Uncharacterized protein</fullName>
    </submittedName>
</protein>
<reference evidence="2" key="1">
    <citation type="submission" date="2021-04" db="EMBL/GenBank/DDBJ databases">
        <authorList>
            <consortium name="Molecular Ecology Group"/>
        </authorList>
    </citation>
    <scope>NUCLEOTIDE SEQUENCE</scope>
</reference>
<feature type="compositionally biased region" description="Basic and acidic residues" evidence="1">
    <location>
        <begin position="396"/>
        <end position="469"/>
    </location>
</feature>
<feature type="compositionally biased region" description="Basic and acidic residues" evidence="1">
    <location>
        <begin position="643"/>
        <end position="667"/>
    </location>
</feature>
<feature type="compositionally biased region" description="Basic and acidic residues" evidence="1">
    <location>
        <begin position="97"/>
        <end position="106"/>
    </location>
</feature>
<feature type="compositionally biased region" description="Low complexity" evidence="1">
    <location>
        <begin position="85"/>
        <end position="94"/>
    </location>
</feature>
<feature type="compositionally biased region" description="Basic and acidic residues" evidence="1">
    <location>
        <begin position="531"/>
        <end position="592"/>
    </location>
</feature>
<feature type="compositionally biased region" description="Basic and acidic residues" evidence="1">
    <location>
        <begin position="600"/>
        <end position="617"/>
    </location>
</feature>
<dbReference type="EMBL" id="CAJHNH020001309">
    <property type="protein sequence ID" value="CAG5122517.1"/>
    <property type="molecule type" value="Genomic_DNA"/>
</dbReference>
<organism evidence="2 3">
    <name type="scientific">Candidula unifasciata</name>
    <dbReference type="NCBI Taxonomy" id="100452"/>
    <lineage>
        <taxon>Eukaryota</taxon>
        <taxon>Metazoa</taxon>
        <taxon>Spiralia</taxon>
        <taxon>Lophotrochozoa</taxon>
        <taxon>Mollusca</taxon>
        <taxon>Gastropoda</taxon>
        <taxon>Heterobranchia</taxon>
        <taxon>Euthyneura</taxon>
        <taxon>Panpulmonata</taxon>
        <taxon>Eupulmonata</taxon>
        <taxon>Stylommatophora</taxon>
        <taxon>Helicina</taxon>
        <taxon>Helicoidea</taxon>
        <taxon>Geomitridae</taxon>
        <taxon>Candidula</taxon>
    </lineage>
</organism>
<sequence>MFYGPEGGWPIDPYAAMYYGDPQAWMEYEAYYGPPNFGPRGMGRGFRGRGRGRGRGGFGGDPRGYNFGARSPREYSRSRSRSGRSRSWSRNLSRSRSRGDSVEMRNRSHSASQDRAARQSKRRPRSKDRSLQGESGEKTTSDAETSEKKKKKKKKKKKHKKLKKSKRRQKDEDNNSGDKNSEEIGNEITEAANISEANTEKEKLEEEKVENDDLVKKRDVARLEKKKDHTKHKSGEKGDKEVTKKVKEKTSDSKVRESGSVKGDKARSKVDSKTVDEQLSSSDSDKHTIKGEKIKEARTQKDNLARYGDGENKYKPSSSKGGVDKSKSNDPLVTKHKDRRSSSHDDASNVKRQGDRATDSRVDALRDKMYVVSDSRASSQHKQDAVNKQKRGISSEFDKEPISGRKYQYNEERGNFMYDKRDGYRDKDKRDADGAKEDRKGESRDRNVGNVNIHEREDNRGRENQDSIRYKQKGRAHGDRSESYDSARSKDGAGRNSKDGQKYKLDNDVAGRDKRSESSDRGRKITMIDNYKARKEITQRDGRSELHHDGKKSRIEGYKVGRETTYGDRRSESYDSEEGCKHKVGRDGRGESKISQSHGIQERIHKIDGRYKDRKGDSLLATKGNKLDSSDIAQRRISNAFKNNEKDRSIDTKDRDSAVSDIKDRNKLSSKQKISHVDNREESSEKTAGVNKDIHRKRQRSTSGDKVDDDLDKIQTKRIVSITGGGNQKQKGKNKDSVNEENKKFKDKSGFEGKQSEGRVKSDQNNIQGGEKPTGDQKNERG</sequence>
<feature type="compositionally biased region" description="Basic and acidic residues" evidence="1">
    <location>
        <begin position="340"/>
        <end position="369"/>
    </location>
</feature>
<gene>
    <name evidence="2" type="ORF">CUNI_LOCUS8075</name>
</gene>
<feature type="compositionally biased region" description="Basic and acidic residues" evidence="1">
    <location>
        <begin position="198"/>
        <end position="276"/>
    </location>
</feature>
<dbReference type="Proteomes" id="UP000678393">
    <property type="component" value="Unassembled WGS sequence"/>
</dbReference>